<dbReference type="AlphaFoldDB" id="A0A162LUY2"/>
<dbReference type="PANTHER" id="PTHR32089">
    <property type="entry name" value="METHYL-ACCEPTING CHEMOTAXIS PROTEIN MCPB"/>
    <property type="match status" value="1"/>
</dbReference>
<dbReference type="STRING" id="494026.PGLA_18435"/>
<keyword evidence="4 6" id="KW-0807">Transducer</keyword>
<dbReference type="Pfam" id="PF12729">
    <property type="entry name" value="4HB_MCP_1"/>
    <property type="match status" value="1"/>
</dbReference>
<dbReference type="GO" id="GO:0005886">
    <property type="term" value="C:plasma membrane"/>
    <property type="evidence" value="ECO:0007669"/>
    <property type="project" value="UniProtKB-SubCell"/>
</dbReference>
<name>A0A162LUY2_9BACL</name>
<comment type="subcellular location">
    <subcellularLocation>
        <location evidence="1">Cell membrane</location>
    </subcellularLocation>
</comment>
<feature type="domain" description="HAMP" evidence="9">
    <location>
        <begin position="216"/>
        <end position="268"/>
    </location>
</feature>
<dbReference type="SUPFAM" id="SSF58104">
    <property type="entry name" value="Methyl-accepting chemotaxis protein (MCP) signaling domain"/>
    <property type="match status" value="1"/>
</dbReference>
<keyword evidence="2" id="KW-1003">Cell membrane</keyword>
<organism evidence="10 11">
    <name type="scientific">Paenibacillus glacialis</name>
    <dbReference type="NCBI Taxonomy" id="494026"/>
    <lineage>
        <taxon>Bacteria</taxon>
        <taxon>Bacillati</taxon>
        <taxon>Bacillota</taxon>
        <taxon>Bacilli</taxon>
        <taxon>Bacillales</taxon>
        <taxon>Paenibacillaceae</taxon>
        <taxon>Paenibacillus</taxon>
    </lineage>
</organism>
<feature type="transmembrane region" description="Helical" evidence="7">
    <location>
        <begin position="13"/>
        <end position="32"/>
    </location>
</feature>
<reference evidence="10 11" key="1">
    <citation type="submission" date="2016-03" db="EMBL/GenBank/DDBJ databases">
        <title>Draft genome sequence of Paenibacillus glacialis DSM 22343.</title>
        <authorList>
            <person name="Shin S.-K."/>
            <person name="Yi H."/>
        </authorList>
    </citation>
    <scope>NUCLEOTIDE SEQUENCE [LARGE SCALE GENOMIC DNA]</scope>
    <source>
        <strain evidence="10 11">DSM 22343</strain>
    </source>
</reference>
<gene>
    <name evidence="10" type="ORF">PGLA_18435</name>
</gene>
<dbReference type="RefSeq" id="WP_068535684.1">
    <property type="nucleotide sequence ID" value="NZ_LVJH01000039.1"/>
</dbReference>
<dbReference type="Pfam" id="PF00015">
    <property type="entry name" value="MCPsignal"/>
    <property type="match status" value="1"/>
</dbReference>
<dbReference type="EMBL" id="LVJH01000039">
    <property type="protein sequence ID" value="OAB40137.1"/>
    <property type="molecule type" value="Genomic_DNA"/>
</dbReference>
<dbReference type="Gene3D" id="1.10.287.950">
    <property type="entry name" value="Methyl-accepting chemotaxis protein"/>
    <property type="match status" value="1"/>
</dbReference>
<evidence type="ECO:0000256" key="2">
    <source>
        <dbReference type="ARBA" id="ARBA00022475"/>
    </source>
</evidence>
<sequence>MKWFYNLKTAVKLISAFVIVAVILGVVGIYGISNLNKMDEAIEDMYDNRLTPIAYLGEVNELFLLNRIEIRDINTLAKTEAETNNYKNRIHGNLNQIEVVINKYSKTALRVEEREKMKGYSSIWQRYTTSLNEAIEMNSSDISAEEYTKYLSTGDIQTATDELTDLLQSLIDMNMKQAKGAGEYANDLYTSSRSITIAVIIVALLISIGLGYLISQIIARPLNRVVKLLGKVASGDLSETSDMDSKDEIGLLANSVNDMILNLRQTVGGILISAETVSAASQQISASTEEIAGGSMSQASAAQTMNELFRELSLAINSVAGGAEQASELSDKTMNIAQDGGKVVQISIDGMTRVNEQMSRLEGDSNKIGEIIEVIDDIAEQTNLLALNAAIEAARAGDQGRGFAVVADEVRKLAERSSEATKQITKIIKGMQENTQQSVRAVEEGVASTQKTGEAFEHILSMVSETAYKVTEIAAASEEQAAQSSEVLNAIESISAATEEVAASSGETASTAQSLAQLAEELNRSVSIFKIK</sequence>
<feature type="transmembrane region" description="Helical" evidence="7">
    <location>
        <begin position="195"/>
        <end position="214"/>
    </location>
</feature>
<evidence type="ECO:0000313" key="11">
    <source>
        <dbReference type="Proteomes" id="UP000076967"/>
    </source>
</evidence>
<dbReference type="CDD" id="cd11386">
    <property type="entry name" value="MCP_signal"/>
    <property type="match status" value="1"/>
</dbReference>
<dbReference type="InterPro" id="IPR003660">
    <property type="entry name" value="HAMP_dom"/>
</dbReference>
<comment type="caution">
    <text evidence="10">The sequence shown here is derived from an EMBL/GenBank/DDBJ whole genome shotgun (WGS) entry which is preliminary data.</text>
</comment>
<keyword evidence="7" id="KW-1133">Transmembrane helix</keyword>
<dbReference type="GO" id="GO:0006935">
    <property type="term" value="P:chemotaxis"/>
    <property type="evidence" value="ECO:0007669"/>
    <property type="project" value="UniProtKB-ARBA"/>
</dbReference>
<dbReference type="SMART" id="SM00304">
    <property type="entry name" value="HAMP"/>
    <property type="match status" value="1"/>
</dbReference>
<evidence type="ECO:0000256" key="3">
    <source>
        <dbReference type="ARBA" id="ARBA00023136"/>
    </source>
</evidence>
<dbReference type="InterPro" id="IPR024478">
    <property type="entry name" value="HlyB_4HB_MCP"/>
</dbReference>
<evidence type="ECO:0000259" key="8">
    <source>
        <dbReference type="PROSITE" id="PS50111"/>
    </source>
</evidence>
<keyword evidence="3 7" id="KW-0472">Membrane</keyword>
<evidence type="ECO:0000256" key="6">
    <source>
        <dbReference type="PROSITE-ProRule" id="PRU00284"/>
    </source>
</evidence>
<dbReference type="SMART" id="SM00283">
    <property type="entry name" value="MA"/>
    <property type="match status" value="1"/>
</dbReference>
<dbReference type="GO" id="GO:0007165">
    <property type="term" value="P:signal transduction"/>
    <property type="evidence" value="ECO:0007669"/>
    <property type="project" value="UniProtKB-KW"/>
</dbReference>
<comment type="similarity">
    <text evidence="5">Belongs to the methyl-accepting chemotaxis (MCP) protein family.</text>
</comment>
<keyword evidence="7" id="KW-0812">Transmembrane</keyword>
<evidence type="ECO:0000313" key="10">
    <source>
        <dbReference type="EMBL" id="OAB40137.1"/>
    </source>
</evidence>
<evidence type="ECO:0000256" key="5">
    <source>
        <dbReference type="ARBA" id="ARBA00029447"/>
    </source>
</evidence>
<protein>
    <submittedName>
        <fullName evidence="10">Chemotaxis protein</fullName>
    </submittedName>
</protein>
<dbReference type="Pfam" id="PF00672">
    <property type="entry name" value="HAMP"/>
    <property type="match status" value="1"/>
</dbReference>
<dbReference type="PANTHER" id="PTHR32089:SF112">
    <property type="entry name" value="LYSOZYME-LIKE PROTEIN-RELATED"/>
    <property type="match status" value="1"/>
</dbReference>
<dbReference type="FunFam" id="1.10.287.950:FF:000001">
    <property type="entry name" value="Methyl-accepting chemotaxis sensory transducer"/>
    <property type="match status" value="1"/>
</dbReference>
<evidence type="ECO:0000256" key="1">
    <source>
        <dbReference type="ARBA" id="ARBA00004236"/>
    </source>
</evidence>
<evidence type="ECO:0000259" key="9">
    <source>
        <dbReference type="PROSITE" id="PS50885"/>
    </source>
</evidence>
<feature type="domain" description="Methyl-accepting transducer" evidence="8">
    <location>
        <begin position="273"/>
        <end position="516"/>
    </location>
</feature>
<evidence type="ECO:0000256" key="7">
    <source>
        <dbReference type="SAM" id="Phobius"/>
    </source>
</evidence>
<accession>A0A162LUY2</accession>
<dbReference type="InterPro" id="IPR004089">
    <property type="entry name" value="MCPsignal_dom"/>
</dbReference>
<dbReference type="PROSITE" id="PS50111">
    <property type="entry name" value="CHEMOTAXIS_TRANSDUC_2"/>
    <property type="match status" value="1"/>
</dbReference>
<dbReference type="CDD" id="cd06225">
    <property type="entry name" value="HAMP"/>
    <property type="match status" value="1"/>
</dbReference>
<dbReference type="PROSITE" id="PS50885">
    <property type="entry name" value="HAMP"/>
    <property type="match status" value="1"/>
</dbReference>
<dbReference type="Proteomes" id="UP000076967">
    <property type="component" value="Unassembled WGS sequence"/>
</dbReference>
<dbReference type="OrthoDB" id="358716at2"/>
<keyword evidence="11" id="KW-1185">Reference proteome</keyword>
<proteinExistence type="inferred from homology"/>
<evidence type="ECO:0000256" key="4">
    <source>
        <dbReference type="ARBA" id="ARBA00023224"/>
    </source>
</evidence>